<dbReference type="RefSeq" id="WP_112157135.1">
    <property type="nucleotide sequence ID" value="NZ_QKRX01000001.1"/>
</dbReference>
<dbReference type="InterPro" id="IPR050077">
    <property type="entry name" value="LexA_repressor"/>
</dbReference>
<proteinExistence type="inferred from homology"/>
<dbReference type="OrthoDB" id="9787787at2"/>
<keyword evidence="5" id="KW-0234">DNA repair</keyword>
<evidence type="ECO:0000256" key="6">
    <source>
        <dbReference type="ARBA" id="ARBA00023236"/>
    </source>
</evidence>
<dbReference type="GO" id="GO:0009432">
    <property type="term" value="P:SOS response"/>
    <property type="evidence" value="ECO:0007669"/>
    <property type="project" value="UniProtKB-KW"/>
</dbReference>
<keyword evidence="2" id="KW-0227">DNA damage</keyword>
<organism evidence="9 10">
    <name type="scientific">Nitrincola tibetensis</name>
    <dbReference type="NCBI Taxonomy" id="2219697"/>
    <lineage>
        <taxon>Bacteria</taxon>
        <taxon>Pseudomonadati</taxon>
        <taxon>Pseudomonadota</taxon>
        <taxon>Gammaproteobacteria</taxon>
        <taxon>Oceanospirillales</taxon>
        <taxon>Oceanospirillaceae</taxon>
        <taxon>Nitrincola</taxon>
    </lineage>
</organism>
<evidence type="ECO:0000256" key="3">
    <source>
        <dbReference type="ARBA" id="ARBA00022801"/>
    </source>
</evidence>
<dbReference type="GO" id="GO:0003677">
    <property type="term" value="F:DNA binding"/>
    <property type="evidence" value="ECO:0007669"/>
    <property type="project" value="InterPro"/>
</dbReference>
<dbReference type="EMBL" id="QKRX01000001">
    <property type="protein sequence ID" value="RAU19924.1"/>
    <property type="molecule type" value="Genomic_DNA"/>
</dbReference>
<dbReference type="InterPro" id="IPR036286">
    <property type="entry name" value="LexA/Signal_pep-like_sf"/>
</dbReference>
<dbReference type="GO" id="GO:0006281">
    <property type="term" value="P:DNA repair"/>
    <property type="evidence" value="ECO:0007669"/>
    <property type="project" value="UniProtKB-KW"/>
</dbReference>
<dbReference type="Pfam" id="PF00717">
    <property type="entry name" value="Peptidase_S24"/>
    <property type="match status" value="1"/>
</dbReference>
<dbReference type="PANTHER" id="PTHR33516:SF2">
    <property type="entry name" value="LEXA REPRESSOR-RELATED"/>
    <property type="match status" value="1"/>
</dbReference>
<dbReference type="InterPro" id="IPR015927">
    <property type="entry name" value="Peptidase_S24_S26A/B/C"/>
</dbReference>
<evidence type="ECO:0000256" key="4">
    <source>
        <dbReference type="ARBA" id="ARBA00022813"/>
    </source>
</evidence>
<evidence type="ECO:0000256" key="2">
    <source>
        <dbReference type="ARBA" id="ARBA00022763"/>
    </source>
</evidence>
<gene>
    <name evidence="9" type="ORF">DN062_02300</name>
</gene>
<comment type="caution">
    <text evidence="9">The sequence shown here is derived from an EMBL/GenBank/DDBJ whole genome shotgun (WGS) entry which is preliminary data.</text>
</comment>
<accession>A0A364NS93</accession>
<keyword evidence="6" id="KW-0742">SOS response</keyword>
<keyword evidence="10" id="KW-1185">Reference proteome</keyword>
<evidence type="ECO:0000256" key="5">
    <source>
        <dbReference type="ARBA" id="ARBA00023204"/>
    </source>
</evidence>
<feature type="domain" description="Peptidase S24/S26A/S26B/S26C" evidence="8">
    <location>
        <begin position="20"/>
        <end position="135"/>
    </location>
</feature>
<keyword evidence="3 7" id="KW-0378">Hydrolase</keyword>
<evidence type="ECO:0000313" key="9">
    <source>
        <dbReference type="EMBL" id="RAU19924.1"/>
    </source>
</evidence>
<comment type="similarity">
    <text evidence="1 7">Belongs to the peptidase S24 family.</text>
</comment>
<dbReference type="NCBIfam" id="NF007621">
    <property type="entry name" value="PRK10276.1"/>
    <property type="match status" value="1"/>
</dbReference>
<dbReference type="GO" id="GO:0006355">
    <property type="term" value="P:regulation of DNA-templated transcription"/>
    <property type="evidence" value="ECO:0007669"/>
    <property type="project" value="InterPro"/>
</dbReference>
<dbReference type="Proteomes" id="UP000250744">
    <property type="component" value="Unassembled WGS sequence"/>
</dbReference>
<evidence type="ECO:0000256" key="1">
    <source>
        <dbReference type="ARBA" id="ARBA00007484"/>
    </source>
</evidence>
<dbReference type="Gene3D" id="2.10.109.10">
    <property type="entry name" value="Umud Fragment, subunit A"/>
    <property type="match status" value="1"/>
</dbReference>
<protein>
    <submittedName>
        <fullName evidence="9">UV protection and mutation protein</fullName>
    </submittedName>
</protein>
<evidence type="ECO:0000256" key="7">
    <source>
        <dbReference type="RuleBase" id="RU003991"/>
    </source>
</evidence>
<evidence type="ECO:0000313" key="10">
    <source>
        <dbReference type="Proteomes" id="UP000250744"/>
    </source>
</evidence>
<reference evidence="9 10" key="1">
    <citation type="submission" date="2018-06" db="EMBL/GenBank/DDBJ databases">
        <title>Nitrincola tibetense sp. nov., isolated from Lake XuguoCo on Tibetan Plateau.</title>
        <authorList>
            <person name="Xing P."/>
        </authorList>
    </citation>
    <scope>NUCLEOTIDE SEQUENCE [LARGE SCALE GENOMIC DNA]</scope>
    <source>
        <strain evidence="10">xg18</strain>
    </source>
</reference>
<dbReference type="GO" id="GO:0016787">
    <property type="term" value="F:hydrolase activity"/>
    <property type="evidence" value="ECO:0007669"/>
    <property type="project" value="UniProtKB-KW"/>
</dbReference>
<dbReference type="PRINTS" id="PR00726">
    <property type="entry name" value="LEXASERPTASE"/>
</dbReference>
<dbReference type="InterPro" id="IPR039418">
    <property type="entry name" value="LexA-like"/>
</dbReference>
<dbReference type="SUPFAM" id="SSF51306">
    <property type="entry name" value="LexA/Signal peptidase"/>
    <property type="match status" value="1"/>
</dbReference>
<name>A0A364NS93_9GAMM</name>
<dbReference type="InterPro" id="IPR006197">
    <property type="entry name" value="Peptidase_S24_LexA"/>
</dbReference>
<sequence>MNVTLLGSVDADTLSKVAIPLYSESVPCGFPSPASGYEDTRLDLNELCIPRPSSTYMVRCDGDSMNGIGIYAGDILVVDRSIKPKHGDTVVAAVDGAFTVKTLALKPRVRLLPQNRQYAPIEFKDGSELQLFGVVTHLVRTMQR</sequence>
<dbReference type="CDD" id="cd06529">
    <property type="entry name" value="S24_LexA-like"/>
    <property type="match status" value="1"/>
</dbReference>
<dbReference type="AlphaFoldDB" id="A0A364NS93"/>
<keyword evidence="4 7" id="KW-0068">Autocatalytic cleavage</keyword>
<evidence type="ECO:0000259" key="8">
    <source>
        <dbReference type="Pfam" id="PF00717"/>
    </source>
</evidence>
<dbReference type="PANTHER" id="PTHR33516">
    <property type="entry name" value="LEXA REPRESSOR"/>
    <property type="match status" value="1"/>
</dbReference>